<evidence type="ECO:0000256" key="5">
    <source>
        <dbReference type="ARBA" id="ARBA00022827"/>
    </source>
</evidence>
<dbReference type="Proteomes" id="UP001596270">
    <property type="component" value="Unassembled WGS sequence"/>
</dbReference>
<dbReference type="PANTHER" id="PTHR43876:SF7">
    <property type="entry name" value="UBIQUINONE BIOSYNTHESIS MONOOXYGENASE COQ6, MITOCHONDRIAL"/>
    <property type="match status" value="1"/>
</dbReference>
<evidence type="ECO:0000256" key="6">
    <source>
        <dbReference type="ARBA" id="ARBA00023002"/>
    </source>
</evidence>
<keyword evidence="10" id="KW-1185">Reference proteome</keyword>
<protein>
    <submittedName>
        <fullName evidence="9">FAD-dependent monooxygenase</fullName>
    </submittedName>
</protein>
<dbReference type="NCBIfam" id="TIGR01988">
    <property type="entry name" value="Ubi-OHases"/>
    <property type="match status" value="1"/>
</dbReference>
<dbReference type="Gene3D" id="3.30.9.10">
    <property type="entry name" value="D-Amino Acid Oxidase, subunit A, domain 2"/>
    <property type="match status" value="1"/>
</dbReference>
<comment type="cofactor">
    <cofactor evidence="1">
        <name>FAD</name>
        <dbReference type="ChEBI" id="CHEBI:57692"/>
    </cofactor>
</comment>
<evidence type="ECO:0000256" key="2">
    <source>
        <dbReference type="ARBA" id="ARBA00004749"/>
    </source>
</evidence>
<organism evidence="9 10">
    <name type="scientific">Polaromonas aquatica</name>
    <dbReference type="NCBI Taxonomy" id="332657"/>
    <lineage>
        <taxon>Bacteria</taxon>
        <taxon>Pseudomonadati</taxon>
        <taxon>Pseudomonadota</taxon>
        <taxon>Betaproteobacteria</taxon>
        <taxon>Burkholderiales</taxon>
        <taxon>Comamonadaceae</taxon>
        <taxon>Polaromonas</taxon>
    </lineage>
</organism>
<comment type="similarity">
    <text evidence="3">Belongs to the UbiH/COQ6 family.</text>
</comment>
<evidence type="ECO:0000313" key="9">
    <source>
        <dbReference type="EMBL" id="MFC6283332.1"/>
    </source>
</evidence>
<dbReference type="InterPro" id="IPR036188">
    <property type="entry name" value="FAD/NAD-bd_sf"/>
</dbReference>
<gene>
    <name evidence="9" type="ORF">ACFQND_19070</name>
</gene>
<evidence type="ECO:0000256" key="1">
    <source>
        <dbReference type="ARBA" id="ARBA00001974"/>
    </source>
</evidence>
<keyword evidence="6" id="KW-0560">Oxidoreductase</keyword>
<dbReference type="Pfam" id="PF01494">
    <property type="entry name" value="FAD_binding_3"/>
    <property type="match status" value="1"/>
</dbReference>
<keyword evidence="5" id="KW-0274">FAD</keyword>
<evidence type="ECO:0000256" key="7">
    <source>
        <dbReference type="ARBA" id="ARBA00023033"/>
    </source>
</evidence>
<evidence type="ECO:0000313" key="10">
    <source>
        <dbReference type="Proteomes" id="UP001596270"/>
    </source>
</evidence>
<dbReference type="RefSeq" id="WP_371437067.1">
    <property type="nucleotide sequence ID" value="NZ_JBHSRS010000082.1"/>
</dbReference>
<reference evidence="10" key="1">
    <citation type="journal article" date="2019" name="Int. J. Syst. Evol. Microbiol.">
        <title>The Global Catalogue of Microorganisms (GCM) 10K type strain sequencing project: providing services to taxonomists for standard genome sequencing and annotation.</title>
        <authorList>
            <consortium name="The Broad Institute Genomics Platform"/>
            <consortium name="The Broad Institute Genome Sequencing Center for Infectious Disease"/>
            <person name="Wu L."/>
            <person name="Ma J."/>
        </authorList>
    </citation>
    <scope>NUCLEOTIDE SEQUENCE [LARGE SCALE GENOMIC DNA]</scope>
    <source>
        <strain evidence="10">CCUG 39402</strain>
    </source>
</reference>
<keyword evidence="7 9" id="KW-0503">Monooxygenase</keyword>
<proteinExistence type="inferred from homology"/>
<dbReference type="PRINTS" id="PR00420">
    <property type="entry name" value="RNGMNOXGNASE"/>
</dbReference>
<evidence type="ECO:0000256" key="3">
    <source>
        <dbReference type="ARBA" id="ARBA00005349"/>
    </source>
</evidence>
<evidence type="ECO:0000256" key="4">
    <source>
        <dbReference type="ARBA" id="ARBA00022630"/>
    </source>
</evidence>
<dbReference type="Gene3D" id="3.50.50.60">
    <property type="entry name" value="FAD/NAD(P)-binding domain"/>
    <property type="match status" value="2"/>
</dbReference>
<comment type="pathway">
    <text evidence="2">Cofactor biosynthesis; ubiquinone biosynthesis.</text>
</comment>
<name>A0ABW1U187_9BURK</name>
<dbReference type="InterPro" id="IPR051205">
    <property type="entry name" value="UbiH/COQ6_monooxygenase"/>
</dbReference>
<dbReference type="PROSITE" id="PS01304">
    <property type="entry name" value="UBIH"/>
    <property type="match status" value="1"/>
</dbReference>
<dbReference type="InterPro" id="IPR018168">
    <property type="entry name" value="Ubi_Hdrlase_CS"/>
</dbReference>
<feature type="domain" description="FAD-binding" evidence="8">
    <location>
        <begin position="131"/>
        <end position="325"/>
    </location>
</feature>
<comment type="caution">
    <text evidence="9">The sequence shown here is derived from an EMBL/GenBank/DDBJ whole genome shotgun (WGS) entry which is preliminary data.</text>
</comment>
<dbReference type="PANTHER" id="PTHR43876">
    <property type="entry name" value="UBIQUINONE BIOSYNTHESIS MONOOXYGENASE COQ6, MITOCHONDRIAL"/>
    <property type="match status" value="1"/>
</dbReference>
<evidence type="ECO:0000259" key="8">
    <source>
        <dbReference type="Pfam" id="PF01494"/>
    </source>
</evidence>
<dbReference type="EMBL" id="JBHSRS010000082">
    <property type="protein sequence ID" value="MFC6283332.1"/>
    <property type="molecule type" value="Genomic_DNA"/>
</dbReference>
<dbReference type="GO" id="GO:0004497">
    <property type="term" value="F:monooxygenase activity"/>
    <property type="evidence" value="ECO:0007669"/>
    <property type="project" value="UniProtKB-KW"/>
</dbReference>
<accession>A0ABW1U187</accession>
<sequence>MSQHFDVCIRGGGVVGRTLALLLARERLRVALVVKPAAAESAPAAATPADVRAYALNGASKQLLESLRAWPEGPAITPVLEMQVWGDDGGQLDFSAQSAAQPALAWIVDVPALEQQLSQAVRFQPQIEVVHAPVKAALQVACEGQKSNSRNEFGASWTVKPYPQKAIAARLESGQPHLGVARQWFKNGEILALLPISGANGNSVALVWSVSAERAAALQKLPDDEFCAALQADCGEIPGHLRLVSERASWPLALSKADRWVGPGWALAGDAAHTVHPLAGQGLNLGLADVAALAAVLAQREYWRGLGDEKLLRRYERARKADVAAMGTVTDGLHGLFAQTDVRWQALRHWGMKRFARSGPLKAWVVRQATGR</sequence>
<dbReference type="SUPFAM" id="SSF51905">
    <property type="entry name" value="FAD/NAD(P)-binding domain"/>
    <property type="match status" value="1"/>
</dbReference>
<dbReference type="InterPro" id="IPR002938">
    <property type="entry name" value="FAD-bd"/>
</dbReference>
<dbReference type="InterPro" id="IPR010971">
    <property type="entry name" value="UbiH/COQ6"/>
</dbReference>
<keyword evidence="4" id="KW-0285">Flavoprotein</keyword>